<dbReference type="AlphaFoldDB" id="A0A9N7TIM7"/>
<evidence type="ECO:0000313" key="2">
    <source>
        <dbReference type="EMBL" id="CAB1413755.1"/>
    </source>
</evidence>
<sequence>MLLFLRDFLKTKWHRRLGCAHSLTADLSAFRVDLWTVAQVWILRAERTAVLLITPPSTSSSAQDQVSGLWGYDRRRYPGEVEGCGAAGQLLQERRSRDVRRLYARRCPWWCGAVAERGMAPVSRWSPTLHHRITPRSRMAPASPAHSRCHNSRVKSAW</sequence>
<feature type="compositionally biased region" description="Basic residues" evidence="1">
    <location>
        <begin position="147"/>
        <end position="158"/>
    </location>
</feature>
<proteinExistence type="predicted"/>
<keyword evidence="3" id="KW-1185">Reference proteome</keyword>
<reference evidence="2" key="1">
    <citation type="submission" date="2020-03" db="EMBL/GenBank/DDBJ databases">
        <authorList>
            <person name="Weist P."/>
        </authorList>
    </citation>
    <scope>NUCLEOTIDE SEQUENCE</scope>
</reference>
<organism evidence="2 3">
    <name type="scientific">Pleuronectes platessa</name>
    <name type="common">European plaice</name>
    <dbReference type="NCBI Taxonomy" id="8262"/>
    <lineage>
        <taxon>Eukaryota</taxon>
        <taxon>Metazoa</taxon>
        <taxon>Chordata</taxon>
        <taxon>Craniata</taxon>
        <taxon>Vertebrata</taxon>
        <taxon>Euteleostomi</taxon>
        <taxon>Actinopterygii</taxon>
        <taxon>Neopterygii</taxon>
        <taxon>Teleostei</taxon>
        <taxon>Neoteleostei</taxon>
        <taxon>Acanthomorphata</taxon>
        <taxon>Carangaria</taxon>
        <taxon>Pleuronectiformes</taxon>
        <taxon>Pleuronectoidei</taxon>
        <taxon>Pleuronectidae</taxon>
        <taxon>Pleuronectes</taxon>
    </lineage>
</organism>
<evidence type="ECO:0000313" key="3">
    <source>
        <dbReference type="Proteomes" id="UP001153269"/>
    </source>
</evidence>
<protein>
    <submittedName>
        <fullName evidence="2">Uncharacterized protein</fullName>
    </submittedName>
</protein>
<feature type="region of interest" description="Disordered" evidence="1">
    <location>
        <begin position="137"/>
        <end position="158"/>
    </location>
</feature>
<comment type="caution">
    <text evidence="2">The sequence shown here is derived from an EMBL/GenBank/DDBJ whole genome shotgun (WGS) entry which is preliminary data.</text>
</comment>
<gene>
    <name evidence="2" type="ORF">PLEPLA_LOCUS1457</name>
</gene>
<name>A0A9N7TIM7_PLEPL</name>
<dbReference type="EMBL" id="CADEAL010000068">
    <property type="protein sequence ID" value="CAB1413755.1"/>
    <property type="molecule type" value="Genomic_DNA"/>
</dbReference>
<evidence type="ECO:0000256" key="1">
    <source>
        <dbReference type="SAM" id="MobiDB-lite"/>
    </source>
</evidence>
<accession>A0A9N7TIM7</accession>
<dbReference type="Proteomes" id="UP001153269">
    <property type="component" value="Unassembled WGS sequence"/>
</dbReference>